<evidence type="ECO:0000256" key="2">
    <source>
        <dbReference type="ARBA" id="ARBA00011270"/>
    </source>
</evidence>
<dbReference type="EC" id="4.2.1.20" evidence="8"/>
<dbReference type="GO" id="GO:0004834">
    <property type="term" value="F:tryptophan synthase activity"/>
    <property type="evidence" value="ECO:0007669"/>
    <property type="project" value="UniProtKB-EC"/>
</dbReference>
<dbReference type="EMBL" id="JBHRVA010000002">
    <property type="protein sequence ID" value="MFC3302070.1"/>
    <property type="molecule type" value="Genomic_DNA"/>
</dbReference>
<reference evidence="11" key="1">
    <citation type="journal article" date="2019" name="Int. J. Syst. Evol. Microbiol.">
        <title>The Global Catalogue of Microorganisms (GCM) 10K type strain sequencing project: providing services to taxonomists for standard genome sequencing and annotation.</title>
        <authorList>
            <consortium name="The Broad Institute Genomics Platform"/>
            <consortium name="The Broad Institute Genome Sequencing Center for Infectious Disease"/>
            <person name="Wu L."/>
            <person name="Ma J."/>
        </authorList>
    </citation>
    <scope>NUCLEOTIDE SEQUENCE [LARGE SCALE GENOMIC DNA]</scope>
    <source>
        <strain evidence="11">KCTC 22245</strain>
    </source>
</reference>
<organism evidence="10 11">
    <name type="scientific">Parvularcula lutaonensis</name>
    <dbReference type="NCBI Taxonomy" id="491923"/>
    <lineage>
        <taxon>Bacteria</taxon>
        <taxon>Pseudomonadati</taxon>
        <taxon>Pseudomonadota</taxon>
        <taxon>Alphaproteobacteria</taxon>
        <taxon>Parvularculales</taxon>
        <taxon>Parvularculaceae</taxon>
        <taxon>Parvularcula</taxon>
    </lineage>
</organism>
<comment type="subunit">
    <text evidence="2 8">Tetramer of two alpha and two beta chains.</text>
</comment>
<keyword evidence="6 8" id="KW-0456">Lyase</keyword>
<dbReference type="NCBIfam" id="TIGR00262">
    <property type="entry name" value="trpA"/>
    <property type="match status" value="1"/>
</dbReference>
<comment type="catalytic activity">
    <reaction evidence="7 8">
        <text>(1S,2R)-1-C-(indol-3-yl)glycerol 3-phosphate + L-serine = D-glyceraldehyde 3-phosphate + L-tryptophan + H2O</text>
        <dbReference type="Rhea" id="RHEA:10532"/>
        <dbReference type="ChEBI" id="CHEBI:15377"/>
        <dbReference type="ChEBI" id="CHEBI:33384"/>
        <dbReference type="ChEBI" id="CHEBI:57912"/>
        <dbReference type="ChEBI" id="CHEBI:58866"/>
        <dbReference type="ChEBI" id="CHEBI:59776"/>
        <dbReference type="EC" id="4.2.1.20"/>
    </reaction>
</comment>
<feature type="active site" description="Proton acceptor" evidence="8">
    <location>
        <position position="49"/>
    </location>
</feature>
<evidence type="ECO:0000256" key="4">
    <source>
        <dbReference type="ARBA" id="ARBA00022822"/>
    </source>
</evidence>
<proteinExistence type="inferred from homology"/>
<dbReference type="SUPFAM" id="SSF51366">
    <property type="entry name" value="Ribulose-phoshate binding barrel"/>
    <property type="match status" value="1"/>
</dbReference>
<dbReference type="PANTHER" id="PTHR43406">
    <property type="entry name" value="TRYPTOPHAN SYNTHASE, ALPHA CHAIN"/>
    <property type="match status" value="1"/>
</dbReference>
<gene>
    <name evidence="8 10" type="primary">trpA</name>
    <name evidence="10" type="ORF">ACFONP_04925</name>
</gene>
<evidence type="ECO:0000256" key="6">
    <source>
        <dbReference type="ARBA" id="ARBA00023239"/>
    </source>
</evidence>
<evidence type="ECO:0000313" key="10">
    <source>
        <dbReference type="EMBL" id="MFC3302070.1"/>
    </source>
</evidence>
<dbReference type="RefSeq" id="WP_373302867.1">
    <property type="nucleotide sequence ID" value="NZ_BMXU01000001.1"/>
</dbReference>
<name>A0ABV7MBF0_9PROT</name>
<comment type="function">
    <text evidence="8">The alpha subunit is responsible for the aldol cleavage of indoleglycerol phosphate to indole and glyceraldehyde 3-phosphate.</text>
</comment>
<dbReference type="InterPro" id="IPR002028">
    <property type="entry name" value="Trp_synthase_suA"/>
</dbReference>
<evidence type="ECO:0000256" key="8">
    <source>
        <dbReference type="HAMAP-Rule" id="MF_00131"/>
    </source>
</evidence>
<evidence type="ECO:0000256" key="3">
    <source>
        <dbReference type="ARBA" id="ARBA00022605"/>
    </source>
</evidence>
<evidence type="ECO:0000256" key="1">
    <source>
        <dbReference type="ARBA" id="ARBA00004733"/>
    </source>
</evidence>
<evidence type="ECO:0000256" key="9">
    <source>
        <dbReference type="RuleBase" id="RU003662"/>
    </source>
</evidence>
<dbReference type="PANTHER" id="PTHR43406:SF1">
    <property type="entry name" value="TRYPTOPHAN SYNTHASE ALPHA CHAIN, CHLOROPLASTIC"/>
    <property type="match status" value="1"/>
</dbReference>
<keyword evidence="11" id="KW-1185">Reference proteome</keyword>
<keyword evidence="4 8" id="KW-0822">Tryptophan biosynthesis</keyword>
<comment type="caution">
    <text evidence="10">The sequence shown here is derived from an EMBL/GenBank/DDBJ whole genome shotgun (WGS) entry which is preliminary data.</text>
</comment>
<dbReference type="InterPro" id="IPR018204">
    <property type="entry name" value="Trp_synthase_alpha_AS"/>
</dbReference>
<dbReference type="CDD" id="cd04724">
    <property type="entry name" value="Tryptophan_synthase_alpha"/>
    <property type="match status" value="1"/>
</dbReference>
<dbReference type="Proteomes" id="UP001595607">
    <property type="component" value="Unassembled WGS sequence"/>
</dbReference>
<keyword evidence="5 8" id="KW-0057">Aromatic amino acid biosynthesis</keyword>
<evidence type="ECO:0000256" key="7">
    <source>
        <dbReference type="ARBA" id="ARBA00049047"/>
    </source>
</evidence>
<sequence length="265" mass="27606">MTRLTDTFAQLKAEKRTAFVPFIMAGDPDLATSERLLHALPEAGADVIEVGFPFTDPMADGPIIAEAGQRALAGGQTLKKTLEMVKRFRAAGHQTPIVLMGYANPVLQHGDSFAQDAVDAGVDGLILVDLPPEESGELDVQAKEAGLDMIRLATPTTRDERIDRVIEHASGFLYYVAVAGVTGGRSAGADELGEAITRLREKTSLPIAAGFGIKDAPSAHAAAQHADAVVVGSAIVKALELEGVDAAVALARELAAATHAPGGQQ</sequence>
<dbReference type="HAMAP" id="MF_00131">
    <property type="entry name" value="Trp_synth_alpha"/>
    <property type="match status" value="1"/>
</dbReference>
<feature type="active site" description="Proton acceptor" evidence="8">
    <location>
        <position position="60"/>
    </location>
</feature>
<comment type="similarity">
    <text evidence="8 9">Belongs to the TrpA family.</text>
</comment>
<dbReference type="Pfam" id="PF00290">
    <property type="entry name" value="Trp_syntA"/>
    <property type="match status" value="1"/>
</dbReference>
<dbReference type="Gene3D" id="3.20.20.70">
    <property type="entry name" value="Aldolase class I"/>
    <property type="match status" value="1"/>
</dbReference>
<accession>A0ABV7MBF0</accession>
<dbReference type="PROSITE" id="PS00167">
    <property type="entry name" value="TRP_SYNTHASE_ALPHA"/>
    <property type="match status" value="1"/>
</dbReference>
<evidence type="ECO:0000313" key="11">
    <source>
        <dbReference type="Proteomes" id="UP001595607"/>
    </source>
</evidence>
<protein>
    <recommendedName>
        <fullName evidence="8">Tryptophan synthase alpha chain</fullName>
        <ecNumber evidence="8">4.2.1.20</ecNumber>
    </recommendedName>
</protein>
<keyword evidence="3 8" id="KW-0028">Amino-acid biosynthesis</keyword>
<evidence type="ECO:0000256" key="5">
    <source>
        <dbReference type="ARBA" id="ARBA00023141"/>
    </source>
</evidence>
<dbReference type="InterPro" id="IPR011060">
    <property type="entry name" value="RibuloseP-bd_barrel"/>
</dbReference>
<comment type="pathway">
    <text evidence="1 8">Amino-acid biosynthesis; L-tryptophan biosynthesis; L-tryptophan from chorismate: step 5/5.</text>
</comment>
<dbReference type="InterPro" id="IPR013785">
    <property type="entry name" value="Aldolase_TIM"/>
</dbReference>